<dbReference type="EMBL" id="MU006778">
    <property type="protein sequence ID" value="KAF2644797.1"/>
    <property type="molecule type" value="Genomic_DNA"/>
</dbReference>
<reference evidence="2" key="1">
    <citation type="journal article" date="2020" name="Stud. Mycol.">
        <title>101 Dothideomycetes genomes: a test case for predicting lifestyles and emergence of pathogens.</title>
        <authorList>
            <person name="Haridas S."/>
            <person name="Albert R."/>
            <person name="Binder M."/>
            <person name="Bloem J."/>
            <person name="Labutti K."/>
            <person name="Salamov A."/>
            <person name="Andreopoulos B."/>
            <person name="Baker S."/>
            <person name="Barry K."/>
            <person name="Bills G."/>
            <person name="Bluhm B."/>
            <person name="Cannon C."/>
            <person name="Castanera R."/>
            <person name="Culley D."/>
            <person name="Daum C."/>
            <person name="Ezra D."/>
            <person name="Gonzalez J."/>
            <person name="Henrissat B."/>
            <person name="Kuo A."/>
            <person name="Liang C."/>
            <person name="Lipzen A."/>
            <person name="Lutzoni F."/>
            <person name="Magnuson J."/>
            <person name="Mondo S."/>
            <person name="Nolan M."/>
            <person name="Ohm R."/>
            <person name="Pangilinan J."/>
            <person name="Park H.-J."/>
            <person name="Ramirez L."/>
            <person name="Alfaro M."/>
            <person name="Sun H."/>
            <person name="Tritt A."/>
            <person name="Yoshinaga Y."/>
            <person name="Zwiers L.-H."/>
            <person name="Turgeon B."/>
            <person name="Goodwin S."/>
            <person name="Spatafora J."/>
            <person name="Crous P."/>
            <person name="Grigoriev I."/>
        </authorList>
    </citation>
    <scope>NUCLEOTIDE SEQUENCE</scope>
    <source>
        <strain evidence="2">CBS 473.64</strain>
    </source>
</reference>
<protein>
    <submittedName>
        <fullName evidence="2">Uncharacterized protein</fullName>
    </submittedName>
</protein>
<evidence type="ECO:0000256" key="1">
    <source>
        <dbReference type="SAM" id="MobiDB-lite"/>
    </source>
</evidence>
<keyword evidence="3" id="KW-1185">Reference proteome</keyword>
<evidence type="ECO:0000313" key="2">
    <source>
        <dbReference type="EMBL" id="KAF2644797.1"/>
    </source>
</evidence>
<dbReference type="Proteomes" id="UP000799753">
    <property type="component" value="Unassembled WGS sequence"/>
</dbReference>
<dbReference type="AlphaFoldDB" id="A0A6A6SC79"/>
<organism evidence="2 3">
    <name type="scientific">Massarina eburnea CBS 473.64</name>
    <dbReference type="NCBI Taxonomy" id="1395130"/>
    <lineage>
        <taxon>Eukaryota</taxon>
        <taxon>Fungi</taxon>
        <taxon>Dikarya</taxon>
        <taxon>Ascomycota</taxon>
        <taxon>Pezizomycotina</taxon>
        <taxon>Dothideomycetes</taxon>
        <taxon>Pleosporomycetidae</taxon>
        <taxon>Pleosporales</taxon>
        <taxon>Massarineae</taxon>
        <taxon>Massarinaceae</taxon>
        <taxon>Massarina</taxon>
    </lineage>
</organism>
<proteinExistence type="predicted"/>
<gene>
    <name evidence="2" type="ORF">P280DRAFT_546219</name>
</gene>
<sequence length="254" mass="29085">MSPKRKYEEPTAIVYGANVPWLQPLVEAIDPTSDDKVVWESAKVAYLLHHALDAEGNLSDALQSIGAGPETPKHKTWVKKISAKQTQWRQAILHKFLFDHVKEVIRKWHVANAWKTFGALPPEERDKIWMAEYDADPEGTIVSMMKPVIGILDTSNVFKLDLADNEDRTKMRAIRNMLRSKYRFGCEITFKHRILKDRKDLSSKEWASYATHENPSNTIVPIADLPIKSKALPVDPIQMPQTKKQKSFDDELEV</sequence>
<evidence type="ECO:0000313" key="3">
    <source>
        <dbReference type="Proteomes" id="UP000799753"/>
    </source>
</evidence>
<name>A0A6A6SC79_9PLEO</name>
<dbReference type="OrthoDB" id="3787418at2759"/>
<feature type="region of interest" description="Disordered" evidence="1">
    <location>
        <begin position="233"/>
        <end position="254"/>
    </location>
</feature>
<accession>A0A6A6SC79</accession>